<organism evidence="1 2">
    <name type="scientific">Peronosclerospora sorghi</name>
    <dbReference type="NCBI Taxonomy" id="230839"/>
    <lineage>
        <taxon>Eukaryota</taxon>
        <taxon>Sar</taxon>
        <taxon>Stramenopiles</taxon>
        <taxon>Oomycota</taxon>
        <taxon>Peronosporomycetes</taxon>
        <taxon>Peronosporales</taxon>
        <taxon>Peronosporaceae</taxon>
        <taxon>Peronosclerospora</taxon>
    </lineage>
</organism>
<protein>
    <submittedName>
        <fullName evidence="1">Uncharacterized protein</fullName>
    </submittedName>
</protein>
<comment type="caution">
    <text evidence="1">The sequence shown here is derived from an EMBL/GenBank/DDBJ whole genome shotgun (WGS) entry which is preliminary data.</text>
</comment>
<evidence type="ECO:0000313" key="2">
    <source>
        <dbReference type="Proteomes" id="UP001163321"/>
    </source>
</evidence>
<gene>
    <name evidence="1" type="ORF">PsorP6_011253</name>
</gene>
<proteinExistence type="predicted"/>
<accession>A0ACC0WKP9</accession>
<name>A0ACC0WKP9_9STRA</name>
<dbReference type="Proteomes" id="UP001163321">
    <property type="component" value="Chromosome 12"/>
</dbReference>
<reference evidence="1 2" key="1">
    <citation type="journal article" date="2022" name="bioRxiv">
        <title>The genome of the oomycete Peronosclerospora sorghi, a cosmopolitan pathogen of maize and sorghum, is inflated with dispersed pseudogenes.</title>
        <authorList>
            <person name="Fletcher K."/>
            <person name="Martin F."/>
            <person name="Isakeit T."/>
            <person name="Cavanaugh K."/>
            <person name="Magill C."/>
            <person name="Michelmore R."/>
        </authorList>
    </citation>
    <scope>NUCLEOTIDE SEQUENCE [LARGE SCALE GENOMIC DNA]</scope>
    <source>
        <strain evidence="1">P6</strain>
    </source>
</reference>
<evidence type="ECO:0000313" key="1">
    <source>
        <dbReference type="EMBL" id="KAI9918881.1"/>
    </source>
</evidence>
<dbReference type="EMBL" id="CM047591">
    <property type="protein sequence ID" value="KAI9918881.1"/>
    <property type="molecule type" value="Genomic_DNA"/>
</dbReference>
<keyword evidence="2" id="KW-1185">Reference proteome</keyword>
<sequence length="224" mass="26605">MVACWSTYWSCSSHCAHHAWFFQGYSLEDLIVSSIRRILSRQDPPSLPVSRLGVERDPPESMWSRDIKMWKHLLPVYDDLLYRLQHNSLYLGYRLQTPQHVSSWVWPLGNGLAPILVTLLTTSIEWESVLWFKVDPTSVAKNRYGFRLFLLLHIVWLVVFRCIWMHRNDIRFHDLHANNLDVQARIKSYVFLHIEWYHQNLVEKSLSHSGIQCFQQDELLQSFP</sequence>